<dbReference type="Pfam" id="PF00072">
    <property type="entry name" value="Response_reg"/>
    <property type="match status" value="1"/>
</dbReference>
<evidence type="ECO:0000256" key="3">
    <source>
        <dbReference type="ARBA" id="ARBA00023012"/>
    </source>
</evidence>
<accession>A0ABS4EBB2</accession>
<evidence type="ECO:0000256" key="2">
    <source>
        <dbReference type="ARBA" id="ARBA00022553"/>
    </source>
</evidence>
<dbReference type="Gene3D" id="3.40.50.2300">
    <property type="match status" value="1"/>
</dbReference>
<organism evidence="12 13">
    <name type="scientific">Metaclostridioides mangenotii</name>
    <dbReference type="NCBI Taxonomy" id="1540"/>
    <lineage>
        <taxon>Bacteria</taxon>
        <taxon>Bacillati</taxon>
        <taxon>Bacillota</taxon>
        <taxon>Clostridia</taxon>
        <taxon>Peptostreptococcales</taxon>
        <taxon>Peptostreptococcaceae</taxon>
        <taxon>Metaclostridioides</taxon>
    </lineage>
</organism>
<keyword evidence="2 8" id="KW-0597">Phosphoprotein</keyword>
<feature type="DNA-binding region" description="OmpR/PhoB-type" evidence="9">
    <location>
        <begin position="124"/>
        <end position="222"/>
    </location>
</feature>
<evidence type="ECO:0000256" key="8">
    <source>
        <dbReference type="PROSITE-ProRule" id="PRU00169"/>
    </source>
</evidence>
<dbReference type="InterPro" id="IPR039420">
    <property type="entry name" value="WalR-like"/>
</dbReference>
<dbReference type="GO" id="GO:0003677">
    <property type="term" value="F:DNA binding"/>
    <property type="evidence" value="ECO:0007669"/>
    <property type="project" value="UniProtKB-KW"/>
</dbReference>
<feature type="modified residue" description="4-aspartylphosphate" evidence="8">
    <location>
        <position position="51"/>
    </location>
</feature>
<dbReference type="PROSITE" id="PS51755">
    <property type="entry name" value="OMPR_PHOB"/>
    <property type="match status" value="1"/>
</dbReference>
<dbReference type="CDD" id="cd00383">
    <property type="entry name" value="trans_reg_C"/>
    <property type="match status" value="1"/>
</dbReference>
<evidence type="ECO:0000256" key="7">
    <source>
        <dbReference type="ARBA" id="ARBA00024867"/>
    </source>
</evidence>
<evidence type="ECO:0000256" key="5">
    <source>
        <dbReference type="ARBA" id="ARBA00023125"/>
    </source>
</evidence>
<feature type="domain" description="OmpR/PhoB-type" evidence="11">
    <location>
        <begin position="124"/>
        <end position="222"/>
    </location>
</feature>
<evidence type="ECO:0000256" key="6">
    <source>
        <dbReference type="ARBA" id="ARBA00023163"/>
    </source>
</evidence>
<dbReference type="SUPFAM" id="SSF52172">
    <property type="entry name" value="CheY-like"/>
    <property type="match status" value="1"/>
</dbReference>
<dbReference type="PANTHER" id="PTHR48111">
    <property type="entry name" value="REGULATOR OF RPOS"/>
    <property type="match status" value="1"/>
</dbReference>
<proteinExistence type="predicted"/>
<dbReference type="PROSITE" id="PS50110">
    <property type="entry name" value="RESPONSE_REGULATORY"/>
    <property type="match status" value="1"/>
</dbReference>
<dbReference type="Gene3D" id="6.10.250.690">
    <property type="match status" value="1"/>
</dbReference>
<dbReference type="SMART" id="SM00448">
    <property type="entry name" value="REC"/>
    <property type="match status" value="1"/>
</dbReference>
<gene>
    <name evidence="12" type="ORF">J2Z43_001616</name>
</gene>
<dbReference type="InterPro" id="IPR036388">
    <property type="entry name" value="WH-like_DNA-bd_sf"/>
</dbReference>
<dbReference type="CDD" id="cd17624">
    <property type="entry name" value="REC_OmpR_PmrA-like"/>
    <property type="match status" value="1"/>
</dbReference>
<dbReference type="InterPro" id="IPR011006">
    <property type="entry name" value="CheY-like_superfamily"/>
</dbReference>
<dbReference type="Gene3D" id="1.10.10.10">
    <property type="entry name" value="Winged helix-like DNA-binding domain superfamily/Winged helix DNA-binding domain"/>
    <property type="match status" value="1"/>
</dbReference>
<evidence type="ECO:0000313" key="13">
    <source>
        <dbReference type="Proteomes" id="UP000767291"/>
    </source>
</evidence>
<keyword evidence="13" id="KW-1185">Reference proteome</keyword>
<keyword evidence="5 9" id="KW-0238">DNA-binding</keyword>
<reference evidence="12 13" key="1">
    <citation type="submission" date="2021-03" db="EMBL/GenBank/DDBJ databases">
        <title>Genomic Encyclopedia of Type Strains, Phase IV (KMG-IV): sequencing the most valuable type-strain genomes for metagenomic binning, comparative biology and taxonomic classification.</title>
        <authorList>
            <person name="Goeker M."/>
        </authorList>
    </citation>
    <scope>NUCLEOTIDE SEQUENCE [LARGE SCALE GENOMIC DNA]</scope>
    <source>
        <strain evidence="12 13">DSM 1289</strain>
    </source>
</reference>
<evidence type="ECO:0000259" key="10">
    <source>
        <dbReference type="PROSITE" id="PS50110"/>
    </source>
</evidence>
<evidence type="ECO:0000256" key="1">
    <source>
        <dbReference type="ARBA" id="ARBA00018672"/>
    </source>
</evidence>
<evidence type="ECO:0000256" key="9">
    <source>
        <dbReference type="PROSITE-ProRule" id="PRU01091"/>
    </source>
</evidence>
<evidence type="ECO:0000259" key="11">
    <source>
        <dbReference type="PROSITE" id="PS51755"/>
    </source>
</evidence>
<dbReference type="EMBL" id="JAGGJX010000002">
    <property type="protein sequence ID" value="MBP1855223.1"/>
    <property type="molecule type" value="Genomic_DNA"/>
</dbReference>
<comment type="function">
    <text evidence="7">May play the central regulatory role in sporulation. It may be an element of the effector pathway responsible for the activation of sporulation genes in response to nutritional stress. Spo0A may act in concert with spo0H (a sigma factor) to control the expression of some genes that are critical to the sporulation process.</text>
</comment>
<keyword evidence="4" id="KW-0805">Transcription regulation</keyword>
<dbReference type="SMART" id="SM00862">
    <property type="entry name" value="Trans_reg_C"/>
    <property type="match status" value="1"/>
</dbReference>
<sequence length="225" mass="25537">MRILVIEDNIELANSMKVGLERMNFKVDVSNTGQDGEENATVNEYDVILLDLNLPDMDGIEVLSCLRKASIHTPVIIITARDKVVELALGLDTGADDYITKPFQLLEIRARIHAVIRRFHGRTNPIINIGKLQLNPITRTVHIDNKQVIMSIKEFDILEYICYKHPAVVSSEEIAEHIYDEDFDPFSSVLRVHIARLKKKLSNVYGDDVLVNIRGKGYILCVEKI</sequence>
<dbReference type="PANTHER" id="PTHR48111:SF22">
    <property type="entry name" value="REGULATOR OF RPOS"/>
    <property type="match status" value="1"/>
</dbReference>
<dbReference type="RefSeq" id="WP_209456673.1">
    <property type="nucleotide sequence ID" value="NZ_BAAACS010000002.1"/>
</dbReference>
<keyword evidence="6" id="KW-0804">Transcription</keyword>
<evidence type="ECO:0000313" key="12">
    <source>
        <dbReference type="EMBL" id="MBP1855223.1"/>
    </source>
</evidence>
<protein>
    <recommendedName>
        <fullName evidence="1">Stage 0 sporulation protein A homolog</fullName>
    </recommendedName>
</protein>
<dbReference type="InterPro" id="IPR001867">
    <property type="entry name" value="OmpR/PhoB-type_DNA-bd"/>
</dbReference>
<feature type="domain" description="Response regulatory" evidence="10">
    <location>
        <begin position="2"/>
        <end position="116"/>
    </location>
</feature>
<keyword evidence="3" id="KW-0902">Two-component regulatory system</keyword>
<evidence type="ECO:0000256" key="4">
    <source>
        <dbReference type="ARBA" id="ARBA00023015"/>
    </source>
</evidence>
<comment type="caution">
    <text evidence="12">The sequence shown here is derived from an EMBL/GenBank/DDBJ whole genome shotgun (WGS) entry which is preliminary data.</text>
</comment>
<dbReference type="InterPro" id="IPR001789">
    <property type="entry name" value="Sig_transdc_resp-reg_receiver"/>
</dbReference>
<dbReference type="Pfam" id="PF00486">
    <property type="entry name" value="Trans_reg_C"/>
    <property type="match status" value="1"/>
</dbReference>
<name>A0ABS4EBB2_9FIRM</name>
<dbReference type="Proteomes" id="UP000767291">
    <property type="component" value="Unassembled WGS sequence"/>
</dbReference>